<gene>
    <name evidence="12" type="ORF">H9717_00680</name>
</gene>
<keyword evidence="3 9" id="KW-0812">Transmembrane</keyword>
<dbReference type="SMART" id="SM00382">
    <property type="entry name" value="AAA"/>
    <property type="match status" value="1"/>
</dbReference>
<dbReference type="GO" id="GO:0005886">
    <property type="term" value="C:plasma membrane"/>
    <property type="evidence" value="ECO:0007669"/>
    <property type="project" value="UniProtKB-SubCell"/>
</dbReference>
<keyword evidence="6 9" id="KW-1133">Transmembrane helix</keyword>
<evidence type="ECO:0000259" key="11">
    <source>
        <dbReference type="PROSITE" id="PS50929"/>
    </source>
</evidence>
<proteinExistence type="predicted"/>
<name>A0A9D2KYT7_9FIRM</name>
<dbReference type="SUPFAM" id="SSF90123">
    <property type="entry name" value="ABC transporter transmembrane region"/>
    <property type="match status" value="1"/>
</dbReference>
<evidence type="ECO:0000256" key="7">
    <source>
        <dbReference type="ARBA" id="ARBA00023136"/>
    </source>
</evidence>
<evidence type="ECO:0000256" key="1">
    <source>
        <dbReference type="ARBA" id="ARBA00004651"/>
    </source>
</evidence>
<dbReference type="InterPro" id="IPR011527">
    <property type="entry name" value="ABC1_TM_dom"/>
</dbReference>
<protein>
    <submittedName>
        <fullName evidence="12">ABC transporter ATP-binding protein/permease</fullName>
    </submittedName>
</protein>
<dbReference type="GO" id="GO:0016887">
    <property type="term" value="F:ATP hydrolysis activity"/>
    <property type="evidence" value="ECO:0007669"/>
    <property type="project" value="InterPro"/>
</dbReference>
<feature type="domain" description="ABC transmembrane type-1" evidence="11">
    <location>
        <begin position="19"/>
        <end position="301"/>
    </location>
</feature>
<dbReference type="PROSITE" id="PS00211">
    <property type="entry name" value="ABC_TRANSPORTER_1"/>
    <property type="match status" value="1"/>
</dbReference>
<feature type="region of interest" description="Disordered" evidence="8">
    <location>
        <begin position="580"/>
        <end position="626"/>
    </location>
</feature>
<accession>A0A9D2KYT7</accession>
<dbReference type="InterPro" id="IPR027417">
    <property type="entry name" value="P-loop_NTPase"/>
</dbReference>
<sequence>MTPMKWFYSFIKPYRPRIFLGLVLVTFLAALAIINPVVSGHVVDDVISGGQYEKLPFLITILLLVTAVRSVLRFFVPYNFEICSQGVLFQMRDAVFRKFLMEDFAFYNRNRTGDLMSRQTGDMDAIRNFVGSIISSIYENVLYFIFALIMVFTINTKLALCMLCILPFTVFFTISQFFRVKPAFQNIRNRFSSLNAFVQENISGNRVVKAFAKEDFEKEKFDKENDAYRAAELGAAAIWSKYVPIFEFFSNILTVVLILVGGLMAINGELSMGSLVTVNGYLWMLNNPLRMAGWYINDVQRFITSVEKIYATFSEDPHIFKPANAVEKKHLKGSVEFRHVSYQAEDARDVDIIRDISFSVKPGETVGILGPTGSGKSTIMNLLCRFYDATEGEVLVDGINVKDMDLYDLRDNIGMAMQDVFLFSDTIEGNIAYGRPDCSFEQVKKAAIAADANHFIQAMPDGYDTIVGERGVGLSGGQKQRISLARALLKDPAILILDDTTSAVDMETETYIQKQLKNLEGAHTIFIIAYRISSLKDADQILVLDHGRIAERGTHEELLKKGGYYARVFEHQYHTDAKKAAEAYERAASHHAENGGERQTGNDGGQQTGNGSERQAAENVSGKEEK</sequence>
<feature type="transmembrane region" description="Helical" evidence="9">
    <location>
        <begin position="248"/>
        <end position="266"/>
    </location>
</feature>
<reference evidence="12" key="2">
    <citation type="submission" date="2021-04" db="EMBL/GenBank/DDBJ databases">
        <authorList>
            <person name="Gilroy R."/>
        </authorList>
    </citation>
    <scope>NUCLEOTIDE SEQUENCE</scope>
    <source>
        <strain evidence="12">CHK179-7159</strain>
    </source>
</reference>
<dbReference type="InterPro" id="IPR036640">
    <property type="entry name" value="ABC1_TM_sf"/>
</dbReference>
<dbReference type="PANTHER" id="PTHR43394:SF1">
    <property type="entry name" value="ATP-BINDING CASSETTE SUB-FAMILY B MEMBER 10, MITOCHONDRIAL"/>
    <property type="match status" value="1"/>
</dbReference>
<evidence type="ECO:0000256" key="6">
    <source>
        <dbReference type="ARBA" id="ARBA00022989"/>
    </source>
</evidence>
<dbReference type="CDD" id="cd18542">
    <property type="entry name" value="ABC_6TM_YknU_like"/>
    <property type="match status" value="1"/>
</dbReference>
<comment type="subcellular location">
    <subcellularLocation>
        <location evidence="1">Cell membrane</location>
        <topology evidence="1">Multi-pass membrane protein</topology>
    </subcellularLocation>
</comment>
<organism evidence="12 13">
    <name type="scientific">Candidatus Eisenbergiella merdipullorum</name>
    <dbReference type="NCBI Taxonomy" id="2838553"/>
    <lineage>
        <taxon>Bacteria</taxon>
        <taxon>Bacillati</taxon>
        <taxon>Bacillota</taxon>
        <taxon>Clostridia</taxon>
        <taxon>Lachnospirales</taxon>
        <taxon>Lachnospiraceae</taxon>
        <taxon>Eisenbergiella</taxon>
    </lineage>
</organism>
<keyword evidence="4" id="KW-0547">Nucleotide-binding</keyword>
<keyword evidence="2" id="KW-0813">Transport</keyword>
<dbReference type="AlphaFoldDB" id="A0A9D2KYT7"/>
<feature type="transmembrane region" description="Helical" evidence="9">
    <location>
        <begin position="55"/>
        <end position="76"/>
    </location>
</feature>
<feature type="transmembrane region" description="Helical" evidence="9">
    <location>
        <begin position="125"/>
        <end position="151"/>
    </location>
</feature>
<dbReference type="GO" id="GO:0015421">
    <property type="term" value="F:ABC-type oligopeptide transporter activity"/>
    <property type="evidence" value="ECO:0007669"/>
    <property type="project" value="TreeGrafter"/>
</dbReference>
<dbReference type="Pfam" id="PF00005">
    <property type="entry name" value="ABC_tran"/>
    <property type="match status" value="1"/>
</dbReference>
<dbReference type="InterPro" id="IPR003593">
    <property type="entry name" value="AAA+_ATPase"/>
</dbReference>
<dbReference type="Pfam" id="PF00664">
    <property type="entry name" value="ABC_membrane"/>
    <property type="match status" value="1"/>
</dbReference>
<dbReference type="PROSITE" id="PS50929">
    <property type="entry name" value="ABC_TM1F"/>
    <property type="match status" value="1"/>
</dbReference>
<dbReference type="Gene3D" id="3.40.50.300">
    <property type="entry name" value="P-loop containing nucleotide triphosphate hydrolases"/>
    <property type="match status" value="1"/>
</dbReference>
<dbReference type="InterPro" id="IPR017871">
    <property type="entry name" value="ABC_transporter-like_CS"/>
</dbReference>
<evidence type="ECO:0000313" key="13">
    <source>
        <dbReference type="Proteomes" id="UP000886858"/>
    </source>
</evidence>
<evidence type="ECO:0000259" key="10">
    <source>
        <dbReference type="PROSITE" id="PS50893"/>
    </source>
</evidence>
<feature type="transmembrane region" description="Helical" evidence="9">
    <location>
        <begin position="157"/>
        <end position="178"/>
    </location>
</feature>
<dbReference type="EMBL" id="DWYY01000005">
    <property type="protein sequence ID" value="HJA91634.1"/>
    <property type="molecule type" value="Genomic_DNA"/>
</dbReference>
<reference evidence="12" key="1">
    <citation type="journal article" date="2021" name="PeerJ">
        <title>Extensive microbial diversity within the chicken gut microbiome revealed by metagenomics and culture.</title>
        <authorList>
            <person name="Gilroy R."/>
            <person name="Ravi A."/>
            <person name="Getino M."/>
            <person name="Pursley I."/>
            <person name="Horton D.L."/>
            <person name="Alikhan N.F."/>
            <person name="Baker D."/>
            <person name="Gharbi K."/>
            <person name="Hall N."/>
            <person name="Watson M."/>
            <person name="Adriaenssens E.M."/>
            <person name="Foster-Nyarko E."/>
            <person name="Jarju S."/>
            <person name="Secka A."/>
            <person name="Antonio M."/>
            <person name="Oren A."/>
            <person name="Chaudhuri R.R."/>
            <person name="La Ragione R."/>
            <person name="Hildebrand F."/>
            <person name="Pallen M.J."/>
        </authorList>
    </citation>
    <scope>NUCLEOTIDE SEQUENCE</scope>
    <source>
        <strain evidence="12">CHK179-7159</strain>
    </source>
</reference>
<keyword evidence="7 9" id="KW-0472">Membrane</keyword>
<feature type="compositionally biased region" description="Basic and acidic residues" evidence="8">
    <location>
        <begin position="580"/>
        <end position="596"/>
    </location>
</feature>
<comment type="caution">
    <text evidence="12">The sequence shown here is derived from an EMBL/GenBank/DDBJ whole genome shotgun (WGS) entry which is preliminary data.</text>
</comment>
<dbReference type="FunFam" id="3.40.50.300:FF:000287">
    <property type="entry name" value="Multidrug ABC transporter ATP-binding protein"/>
    <property type="match status" value="1"/>
</dbReference>
<feature type="domain" description="ABC transporter" evidence="10">
    <location>
        <begin position="335"/>
        <end position="571"/>
    </location>
</feature>
<dbReference type="GO" id="GO:0005524">
    <property type="term" value="F:ATP binding"/>
    <property type="evidence" value="ECO:0007669"/>
    <property type="project" value="UniProtKB-KW"/>
</dbReference>
<dbReference type="InterPro" id="IPR039421">
    <property type="entry name" value="Type_1_exporter"/>
</dbReference>
<dbReference type="Gene3D" id="1.20.1560.10">
    <property type="entry name" value="ABC transporter type 1, transmembrane domain"/>
    <property type="match status" value="1"/>
</dbReference>
<dbReference type="InterPro" id="IPR003439">
    <property type="entry name" value="ABC_transporter-like_ATP-bd"/>
</dbReference>
<dbReference type="SUPFAM" id="SSF52540">
    <property type="entry name" value="P-loop containing nucleoside triphosphate hydrolases"/>
    <property type="match status" value="1"/>
</dbReference>
<dbReference type="PANTHER" id="PTHR43394">
    <property type="entry name" value="ATP-DEPENDENT PERMEASE MDL1, MITOCHONDRIAL"/>
    <property type="match status" value="1"/>
</dbReference>
<evidence type="ECO:0000256" key="8">
    <source>
        <dbReference type="SAM" id="MobiDB-lite"/>
    </source>
</evidence>
<evidence type="ECO:0000313" key="12">
    <source>
        <dbReference type="EMBL" id="HJA91634.1"/>
    </source>
</evidence>
<dbReference type="Proteomes" id="UP000886858">
    <property type="component" value="Unassembled WGS sequence"/>
</dbReference>
<evidence type="ECO:0000256" key="5">
    <source>
        <dbReference type="ARBA" id="ARBA00022840"/>
    </source>
</evidence>
<evidence type="ECO:0000256" key="2">
    <source>
        <dbReference type="ARBA" id="ARBA00022448"/>
    </source>
</evidence>
<dbReference type="PROSITE" id="PS50893">
    <property type="entry name" value="ABC_TRANSPORTER_2"/>
    <property type="match status" value="1"/>
</dbReference>
<evidence type="ECO:0000256" key="3">
    <source>
        <dbReference type="ARBA" id="ARBA00022692"/>
    </source>
</evidence>
<evidence type="ECO:0000256" key="4">
    <source>
        <dbReference type="ARBA" id="ARBA00022741"/>
    </source>
</evidence>
<evidence type="ECO:0000256" key="9">
    <source>
        <dbReference type="SAM" id="Phobius"/>
    </source>
</evidence>
<keyword evidence="5 12" id="KW-0067">ATP-binding</keyword>